<dbReference type="EMBL" id="JAAIII010000004">
    <property type="protein sequence ID" value="NMM94299.1"/>
    <property type="molecule type" value="Genomic_DNA"/>
</dbReference>
<sequence>MKLLPVLMLGIDIVRVVCNQSDVLMRGLPVAMFLGIGCTLLMIHRTALGGLFSVLAYWICAWGYGIDGQYLAGEMLLGWFVLFCRMPLWLALLLWSMNVAMECLFSMVMGSTVMLMLPNIACVTMAASAGVIWLLVRERAARAALERELLQTKERALQLRCNMIIASHIHDAVSNDLSYIITIADMMQMNNGEEAAGASLASISERAHAAFAQTHTIIRALNGNNAPQCSESQTNLTHNVGMVLRNVDRELHVLGFTGAIHVSLPQTMTLSSPVAEAETLSLLAELGANIRKHCNPLNDEYSFHIAADDTMLRIVQVNTVSAQQPDTDASDANAAELTGGQGLHMHELLITELGGEMQYHEQQGVWVVAITIPR</sequence>
<gene>
    <name evidence="3" type="ORF">G1C95_1486</name>
</gene>
<evidence type="ECO:0000256" key="1">
    <source>
        <dbReference type="SAM" id="Coils"/>
    </source>
</evidence>
<dbReference type="Proteomes" id="UP000532194">
    <property type="component" value="Unassembled WGS sequence"/>
</dbReference>
<keyword evidence="2" id="KW-1133">Transmembrane helix</keyword>
<accession>A0A7Y0EQ34</accession>
<evidence type="ECO:0000313" key="3">
    <source>
        <dbReference type="EMBL" id="NMM94299.1"/>
    </source>
</evidence>
<evidence type="ECO:0000313" key="4">
    <source>
        <dbReference type="Proteomes" id="UP000532194"/>
    </source>
</evidence>
<keyword evidence="3" id="KW-0808">Transferase</keyword>
<feature type="transmembrane region" description="Helical" evidence="2">
    <location>
        <begin position="115"/>
        <end position="136"/>
    </location>
</feature>
<dbReference type="AlphaFoldDB" id="A0A7Y0EQ34"/>
<proteinExistence type="predicted"/>
<keyword evidence="2" id="KW-0472">Membrane</keyword>
<evidence type="ECO:0000256" key="2">
    <source>
        <dbReference type="SAM" id="Phobius"/>
    </source>
</evidence>
<dbReference type="GO" id="GO:0016301">
    <property type="term" value="F:kinase activity"/>
    <property type="evidence" value="ECO:0007669"/>
    <property type="project" value="UniProtKB-KW"/>
</dbReference>
<name>A0A7Y0EQ34_9BIFI</name>
<keyword evidence="4" id="KW-1185">Reference proteome</keyword>
<reference evidence="3 4" key="1">
    <citation type="submission" date="2020-02" db="EMBL/GenBank/DDBJ databases">
        <title>Characterization of phylogenetic diversity of novel bifidobacterial species isolated in Czech ZOOs.</title>
        <authorList>
            <person name="Lugli G.A."/>
            <person name="Vera N.B."/>
            <person name="Ventura M."/>
        </authorList>
    </citation>
    <scope>NUCLEOTIDE SEQUENCE [LARGE SCALE GENOMIC DNA]</scope>
    <source>
        <strain evidence="3 4">DSM 109957</strain>
    </source>
</reference>
<keyword evidence="3" id="KW-0418">Kinase</keyword>
<protein>
    <submittedName>
        <fullName evidence="3">Histidine kinase</fullName>
    </submittedName>
</protein>
<feature type="transmembrane region" description="Helical" evidence="2">
    <location>
        <begin position="76"/>
        <end position="95"/>
    </location>
</feature>
<dbReference type="RefSeq" id="WP_169172333.1">
    <property type="nucleotide sequence ID" value="NZ_JAAIII010000004.1"/>
</dbReference>
<organism evidence="3 4">
    <name type="scientific">Bifidobacterium oedipodis</name>
    <dbReference type="NCBI Taxonomy" id="2675322"/>
    <lineage>
        <taxon>Bacteria</taxon>
        <taxon>Bacillati</taxon>
        <taxon>Actinomycetota</taxon>
        <taxon>Actinomycetes</taxon>
        <taxon>Bifidobacteriales</taxon>
        <taxon>Bifidobacteriaceae</taxon>
        <taxon>Bifidobacterium</taxon>
    </lineage>
</organism>
<keyword evidence="1" id="KW-0175">Coiled coil</keyword>
<feature type="coiled-coil region" evidence="1">
    <location>
        <begin position="135"/>
        <end position="162"/>
    </location>
</feature>
<keyword evidence="2" id="KW-0812">Transmembrane</keyword>
<comment type="caution">
    <text evidence="3">The sequence shown here is derived from an EMBL/GenBank/DDBJ whole genome shotgun (WGS) entry which is preliminary data.</text>
</comment>
<feature type="transmembrane region" description="Helical" evidence="2">
    <location>
        <begin position="42"/>
        <end position="64"/>
    </location>
</feature>